<dbReference type="InterPro" id="IPR003663">
    <property type="entry name" value="Sugar/inositol_transpt"/>
</dbReference>
<feature type="transmembrane region" description="Helical" evidence="8">
    <location>
        <begin position="339"/>
        <end position="363"/>
    </location>
</feature>
<keyword evidence="3 7" id="KW-0813">Transport</keyword>
<dbReference type="GO" id="GO:1904659">
    <property type="term" value="P:D-glucose transmembrane transport"/>
    <property type="evidence" value="ECO:0007669"/>
    <property type="project" value="TreeGrafter"/>
</dbReference>
<evidence type="ECO:0000256" key="5">
    <source>
        <dbReference type="ARBA" id="ARBA00022989"/>
    </source>
</evidence>
<dbReference type="Pfam" id="PF00083">
    <property type="entry name" value="Sugar_tr"/>
    <property type="match status" value="1"/>
</dbReference>
<evidence type="ECO:0000256" key="6">
    <source>
        <dbReference type="ARBA" id="ARBA00023136"/>
    </source>
</evidence>
<protein>
    <submittedName>
        <fullName evidence="10">MFS transporter</fullName>
    </submittedName>
</protein>
<dbReference type="AlphaFoldDB" id="A0A2W5PEJ5"/>
<keyword evidence="4 8" id="KW-0812">Transmembrane</keyword>
<dbReference type="GO" id="GO:0016020">
    <property type="term" value="C:membrane"/>
    <property type="evidence" value="ECO:0007669"/>
    <property type="project" value="UniProtKB-SubCell"/>
</dbReference>
<keyword evidence="5 8" id="KW-1133">Transmembrane helix</keyword>
<dbReference type="PANTHER" id="PTHR48023:SF4">
    <property type="entry name" value="D-XYLOSE-PROTON SYMPORTER-LIKE 2"/>
    <property type="match status" value="1"/>
</dbReference>
<dbReference type="InterPro" id="IPR005829">
    <property type="entry name" value="Sugar_transporter_CS"/>
</dbReference>
<feature type="transmembrane region" description="Helical" evidence="8">
    <location>
        <begin position="104"/>
        <end position="125"/>
    </location>
</feature>
<dbReference type="InterPro" id="IPR050820">
    <property type="entry name" value="MFS_Sugar_Transporter"/>
</dbReference>
<dbReference type="PROSITE" id="PS00217">
    <property type="entry name" value="SUGAR_TRANSPORT_2"/>
    <property type="match status" value="1"/>
</dbReference>
<feature type="transmembrane region" description="Helical" evidence="8">
    <location>
        <begin position="375"/>
        <end position="398"/>
    </location>
</feature>
<keyword evidence="6 8" id="KW-0472">Membrane</keyword>
<accession>A0A2W5PEJ5</accession>
<feature type="transmembrane region" description="Helical" evidence="8">
    <location>
        <begin position="286"/>
        <end position="304"/>
    </location>
</feature>
<dbReference type="PROSITE" id="PS50850">
    <property type="entry name" value="MFS"/>
    <property type="match status" value="1"/>
</dbReference>
<comment type="caution">
    <text evidence="10">The sequence shown here is derived from an EMBL/GenBank/DDBJ whole genome shotgun (WGS) entry which is preliminary data.</text>
</comment>
<dbReference type="NCBIfam" id="TIGR00879">
    <property type="entry name" value="SP"/>
    <property type="match status" value="1"/>
</dbReference>
<comment type="similarity">
    <text evidence="2 7">Belongs to the major facilitator superfamily. Sugar transporter (TC 2.A.1.1) family.</text>
</comment>
<dbReference type="SUPFAM" id="SSF103473">
    <property type="entry name" value="MFS general substrate transporter"/>
    <property type="match status" value="1"/>
</dbReference>
<dbReference type="InterPro" id="IPR020846">
    <property type="entry name" value="MFS_dom"/>
</dbReference>
<dbReference type="Proteomes" id="UP000249229">
    <property type="component" value="Unassembled WGS sequence"/>
</dbReference>
<sequence>MEPDPLNITLLRGVAVGGLAGLLFGFDTAVIAGTTEGIRTAFALDATGVGITVSAALWGTLAGALLAGVPGDRFGARDALKGIALLYCLSGLGCLLAWSWPALIAFRVMAGLAVGASSVLAPVYLAEIAPAERRGLMVGTFQLNIVLGILVAYLSNAIVGSFALGAGEWQVKLGVSAAPALLLLALMFTIPNSPRWLAAKGRDGDAARVLAALGVADPRAELAGYHRAGAGAVAPKLSWARHRKPILLAFAIAAFNQLSGINAILYYLNDIFAAAGYDAVSADRQAVTIGLCNFVFTALALTVIDRLGRRTLLLIGSVGLTLALAGTAAVFLSGSGERYLLWLLIAFIAFFAFSQGAVIWVYISEIFPTDVRARGQALGSSTHWLMDALVALAFPLVAQQTRGLPFVVFAAMMAVQFVVVLLFFPETKQRSLEAIGAER</sequence>
<dbReference type="PRINTS" id="PR00171">
    <property type="entry name" value="SUGRTRNSPORT"/>
</dbReference>
<evidence type="ECO:0000259" key="9">
    <source>
        <dbReference type="PROSITE" id="PS50850"/>
    </source>
</evidence>
<feature type="transmembrane region" description="Helical" evidence="8">
    <location>
        <begin position="173"/>
        <end position="190"/>
    </location>
</feature>
<feature type="domain" description="Major facilitator superfamily (MFS) profile" evidence="9">
    <location>
        <begin position="13"/>
        <end position="428"/>
    </location>
</feature>
<feature type="transmembrane region" description="Helical" evidence="8">
    <location>
        <begin position="246"/>
        <end position="266"/>
    </location>
</feature>
<dbReference type="Gene3D" id="1.20.1250.20">
    <property type="entry name" value="MFS general substrate transporter like domains"/>
    <property type="match status" value="1"/>
</dbReference>
<dbReference type="EMBL" id="QFQI01000003">
    <property type="protein sequence ID" value="PZQ61275.1"/>
    <property type="molecule type" value="Genomic_DNA"/>
</dbReference>
<organism evidence="10 11">
    <name type="scientific">Sphingomonas taxi</name>
    <dbReference type="NCBI Taxonomy" id="1549858"/>
    <lineage>
        <taxon>Bacteria</taxon>
        <taxon>Pseudomonadati</taxon>
        <taxon>Pseudomonadota</taxon>
        <taxon>Alphaproteobacteria</taxon>
        <taxon>Sphingomonadales</taxon>
        <taxon>Sphingomonadaceae</taxon>
        <taxon>Sphingomonas</taxon>
    </lineage>
</organism>
<feature type="transmembrane region" description="Helical" evidence="8">
    <location>
        <begin position="311"/>
        <end position="333"/>
    </location>
</feature>
<dbReference type="InterPro" id="IPR036259">
    <property type="entry name" value="MFS_trans_sf"/>
</dbReference>
<dbReference type="GO" id="GO:0022857">
    <property type="term" value="F:transmembrane transporter activity"/>
    <property type="evidence" value="ECO:0007669"/>
    <property type="project" value="InterPro"/>
</dbReference>
<name>A0A2W5PEJ5_9SPHN</name>
<dbReference type="PROSITE" id="PS00216">
    <property type="entry name" value="SUGAR_TRANSPORT_1"/>
    <property type="match status" value="1"/>
</dbReference>
<feature type="transmembrane region" description="Helical" evidence="8">
    <location>
        <begin position="145"/>
        <end position="167"/>
    </location>
</feature>
<evidence type="ECO:0000313" key="11">
    <source>
        <dbReference type="Proteomes" id="UP000249229"/>
    </source>
</evidence>
<feature type="transmembrane region" description="Helical" evidence="8">
    <location>
        <begin position="404"/>
        <end position="424"/>
    </location>
</feature>
<evidence type="ECO:0000256" key="2">
    <source>
        <dbReference type="ARBA" id="ARBA00010992"/>
    </source>
</evidence>
<gene>
    <name evidence="10" type="ORF">DI544_06865</name>
</gene>
<dbReference type="PANTHER" id="PTHR48023">
    <property type="entry name" value="D-XYLOSE-PROTON SYMPORTER-LIKE 2"/>
    <property type="match status" value="1"/>
</dbReference>
<comment type="subcellular location">
    <subcellularLocation>
        <location evidence="1">Membrane</location>
        <topology evidence="1">Multi-pass membrane protein</topology>
    </subcellularLocation>
</comment>
<feature type="transmembrane region" description="Helical" evidence="8">
    <location>
        <begin position="48"/>
        <end position="67"/>
    </location>
</feature>
<evidence type="ECO:0000313" key="10">
    <source>
        <dbReference type="EMBL" id="PZQ61275.1"/>
    </source>
</evidence>
<evidence type="ECO:0000256" key="4">
    <source>
        <dbReference type="ARBA" id="ARBA00022692"/>
    </source>
</evidence>
<proteinExistence type="inferred from homology"/>
<evidence type="ECO:0000256" key="8">
    <source>
        <dbReference type="SAM" id="Phobius"/>
    </source>
</evidence>
<reference evidence="10 11" key="1">
    <citation type="submission" date="2017-08" db="EMBL/GenBank/DDBJ databases">
        <title>Infants hospitalized years apart are colonized by the same room-sourced microbial strains.</title>
        <authorList>
            <person name="Brooks B."/>
            <person name="Olm M.R."/>
            <person name="Firek B.A."/>
            <person name="Baker R."/>
            <person name="Thomas B.C."/>
            <person name="Morowitz M.J."/>
            <person name="Banfield J.F."/>
        </authorList>
    </citation>
    <scope>NUCLEOTIDE SEQUENCE [LARGE SCALE GENOMIC DNA]</scope>
    <source>
        <strain evidence="10">S2_005_001_R1_22</strain>
    </source>
</reference>
<evidence type="ECO:0000256" key="1">
    <source>
        <dbReference type="ARBA" id="ARBA00004141"/>
    </source>
</evidence>
<evidence type="ECO:0000256" key="3">
    <source>
        <dbReference type="ARBA" id="ARBA00022448"/>
    </source>
</evidence>
<dbReference type="InterPro" id="IPR005828">
    <property type="entry name" value="MFS_sugar_transport-like"/>
</dbReference>
<feature type="transmembrane region" description="Helical" evidence="8">
    <location>
        <begin position="79"/>
        <end position="98"/>
    </location>
</feature>
<evidence type="ECO:0000256" key="7">
    <source>
        <dbReference type="RuleBase" id="RU003346"/>
    </source>
</evidence>